<evidence type="ECO:0000259" key="3">
    <source>
        <dbReference type="Pfam" id="PF07859"/>
    </source>
</evidence>
<name>A0AAN8FJE7_TRICO</name>
<dbReference type="PANTHER" id="PTHR48081">
    <property type="entry name" value="AB HYDROLASE SUPERFAMILY PROTEIN C4A8.06C"/>
    <property type="match status" value="1"/>
</dbReference>
<gene>
    <name evidence="4" type="ORF">GCK32_019747</name>
</gene>
<evidence type="ECO:0000313" key="4">
    <source>
        <dbReference type="EMBL" id="KAK5965108.1"/>
    </source>
</evidence>
<dbReference type="AlphaFoldDB" id="A0AAN8FJE7"/>
<dbReference type="Pfam" id="PF07859">
    <property type="entry name" value="Abhydrolase_3"/>
    <property type="match status" value="1"/>
</dbReference>
<evidence type="ECO:0000256" key="1">
    <source>
        <dbReference type="ARBA" id="ARBA00022801"/>
    </source>
</evidence>
<dbReference type="Proteomes" id="UP001331761">
    <property type="component" value="Unassembled WGS sequence"/>
</dbReference>
<comment type="caution">
    <text evidence="4">The sequence shown here is derived from an EMBL/GenBank/DDBJ whole genome shotgun (WGS) entry which is preliminary data.</text>
</comment>
<dbReference type="EMBL" id="WIXE01024993">
    <property type="protein sequence ID" value="KAK5965108.1"/>
    <property type="molecule type" value="Genomic_DNA"/>
</dbReference>
<protein>
    <recommendedName>
        <fullName evidence="3">Alpha/beta hydrolase fold-3 domain-containing protein</fullName>
    </recommendedName>
</protein>
<dbReference type="Gene3D" id="3.40.50.1820">
    <property type="entry name" value="alpha/beta hydrolase"/>
    <property type="match status" value="1"/>
</dbReference>
<evidence type="ECO:0000256" key="2">
    <source>
        <dbReference type="SAM" id="SignalP"/>
    </source>
</evidence>
<dbReference type="SUPFAM" id="SSF53474">
    <property type="entry name" value="alpha/beta-Hydrolases"/>
    <property type="match status" value="1"/>
</dbReference>
<proteinExistence type="predicted"/>
<dbReference type="InterPro" id="IPR050300">
    <property type="entry name" value="GDXG_lipolytic_enzyme"/>
</dbReference>
<reference evidence="4 5" key="1">
    <citation type="submission" date="2019-10" db="EMBL/GenBank/DDBJ databases">
        <title>Assembly and Annotation for the nematode Trichostrongylus colubriformis.</title>
        <authorList>
            <person name="Martin J."/>
        </authorList>
    </citation>
    <scope>NUCLEOTIDE SEQUENCE [LARGE SCALE GENOMIC DNA]</scope>
    <source>
        <strain evidence="4">G859</strain>
        <tissue evidence="4">Whole worm</tissue>
    </source>
</reference>
<keyword evidence="1" id="KW-0378">Hydrolase</keyword>
<organism evidence="4 5">
    <name type="scientific">Trichostrongylus colubriformis</name>
    <name type="common">Black scour worm</name>
    <dbReference type="NCBI Taxonomy" id="6319"/>
    <lineage>
        <taxon>Eukaryota</taxon>
        <taxon>Metazoa</taxon>
        <taxon>Ecdysozoa</taxon>
        <taxon>Nematoda</taxon>
        <taxon>Chromadorea</taxon>
        <taxon>Rhabditida</taxon>
        <taxon>Rhabditina</taxon>
        <taxon>Rhabditomorpha</taxon>
        <taxon>Strongyloidea</taxon>
        <taxon>Trichostrongylidae</taxon>
        <taxon>Trichostrongylus</taxon>
    </lineage>
</organism>
<accession>A0AAN8FJE7</accession>
<feature type="domain" description="Alpha/beta hydrolase fold-3" evidence="3">
    <location>
        <begin position="57"/>
        <end position="126"/>
    </location>
</feature>
<dbReference type="InterPro" id="IPR013094">
    <property type="entry name" value="AB_hydrolase_3"/>
</dbReference>
<keyword evidence="5" id="KW-1185">Reference proteome</keyword>
<evidence type="ECO:0000313" key="5">
    <source>
        <dbReference type="Proteomes" id="UP001331761"/>
    </source>
</evidence>
<dbReference type="PANTHER" id="PTHR48081:SF8">
    <property type="entry name" value="ALPHA_BETA HYDROLASE FOLD-3 DOMAIN-CONTAINING PROTEIN-RELATED"/>
    <property type="match status" value="1"/>
</dbReference>
<sequence>MFLSMTQLGAAVQCIAIVLGCRRVSEGCTYSMVTKESIGGVEVGVYTPHKRQSKGALVFFHGGGWVSARPEAYDTLIAALVRHVWVTVISVDHRLAPEYPFPVPVNDCEAVVKDLYKNRCVFNPLVSMSVRKTRVIVTV</sequence>
<feature type="chain" id="PRO_5042935333" description="Alpha/beta hydrolase fold-3 domain-containing protein" evidence="2">
    <location>
        <begin position="21"/>
        <end position="139"/>
    </location>
</feature>
<dbReference type="InterPro" id="IPR029058">
    <property type="entry name" value="AB_hydrolase_fold"/>
</dbReference>
<feature type="signal peptide" evidence="2">
    <location>
        <begin position="1"/>
        <end position="20"/>
    </location>
</feature>
<keyword evidence="2" id="KW-0732">Signal</keyword>
<dbReference type="GO" id="GO:0016787">
    <property type="term" value="F:hydrolase activity"/>
    <property type="evidence" value="ECO:0007669"/>
    <property type="project" value="UniProtKB-KW"/>
</dbReference>